<keyword evidence="2" id="KW-1185">Reference proteome</keyword>
<accession>A0ABS8VZA6</accession>
<evidence type="ECO:0000313" key="1">
    <source>
        <dbReference type="EMBL" id="MCE2054926.1"/>
    </source>
</evidence>
<name>A0ABS8VZA6_DATST</name>
<comment type="caution">
    <text evidence="1">The sequence shown here is derived from an EMBL/GenBank/DDBJ whole genome shotgun (WGS) entry which is preliminary data.</text>
</comment>
<gene>
    <name evidence="1" type="ORF">HAX54_041662</name>
</gene>
<sequence>MNQHLCSYLDWSWTGIGLWASNPADWDWILQKYGFWTSLHVADSIVLRAWHSVARGALPTLRVVQAAEHRVMLPHYDQLTDRAKWAWPAVARLHVEFGDQCHAFLVPTDP</sequence>
<dbReference type="Proteomes" id="UP000823775">
    <property type="component" value="Unassembled WGS sequence"/>
</dbReference>
<proteinExistence type="predicted"/>
<dbReference type="EMBL" id="JACEIK010006023">
    <property type="protein sequence ID" value="MCE2054926.1"/>
    <property type="molecule type" value="Genomic_DNA"/>
</dbReference>
<protein>
    <submittedName>
        <fullName evidence="1">Uncharacterized protein</fullName>
    </submittedName>
</protein>
<reference evidence="1 2" key="1">
    <citation type="journal article" date="2021" name="BMC Genomics">
        <title>Datura genome reveals duplications of psychoactive alkaloid biosynthetic genes and high mutation rate following tissue culture.</title>
        <authorList>
            <person name="Rajewski A."/>
            <person name="Carter-House D."/>
            <person name="Stajich J."/>
            <person name="Litt A."/>
        </authorList>
    </citation>
    <scope>NUCLEOTIDE SEQUENCE [LARGE SCALE GENOMIC DNA]</scope>
    <source>
        <strain evidence="1">AR-01</strain>
    </source>
</reference>
<organism evidence="1 2">
    <name type="scientific">Datura stramonium</name>
    <name type="common">Jimsonweed</name>
    <name type="synonym">Common thornapple</name>
    <dbReference type="NCBI Taxonomy" id="4076"/>
    <lineage>
        <taxon>Eukaryota</taxon>
        <taxon>Viridiplantae</taxon>
        <taxon>Streptophyta</taxon>
        <taxon>Embryophyta</taxon>
        <taxon>Tracheophyta</taxon>
        <taxon>Spermatophyta</taxon>
        <taxon>Magnoliopsida</taxon>
        <taxon>eudicotyledons</taxon>
        <taxon>Gunneridae</taxon>
        <taxon>Pentapetalae</taxon>
        <taxon>asterids</taxon>
        <taxon>lamiids</taxon>
        <taxon>Solanales</taxon>
        <taxon>Solanaceae</taxon>
        <taxon>Solanoideae</taxon>
        <taxon>Datureae</taxon>
        <taxon>Datura</taxon>
    </lineage>
</organism>
<evidence type="ECO:0000313" key="2">
    <source>
        <dbReference type="Proteomes" id="UP000823775"/>
    </source>
</evidence>